<comment type="caution">
    <text evidence="2">The sequence shown here is derived from an EMBL/GenBank/DDBJ whole genome shotgun (WGS) entry which is preliminary data.</text>
</comment>
<gene>
    <name evidence="2" type="ORF">LTR16_002885</name>
</gene>
<feature type="region of interest" description="Disordered" evidence="1">
    <location>
        <begin position="1"/>
        <end position="23"/>
    </location>
</feature>
<feature type="region of interest" description="Disordered" evidence="1">
    <location>
        <begin position="85"/>
        <end position="105"/>
    </location>
</feature>
<reference evidence="2 3" key="1">
    <citation type="submission" date="2023-08" db="EMBL/GenBank/DDBJ databases">
        <title>Black Yeasts Isolated from many extreme environments.</title>
        <authorList>
            <person name="Coleine C."/>
            <person name="Stajich J.E."/>
            <person name="Selbmann L."/>
        </authorList>
    </citation>
    <scope>NUCLEOTIDE SEQUENCE [LARGE SCALE GENOMIC DNA]</scope>
    <source>
        <strain evidence="2 3">CCFEE 536</strain>
    </source>
</reference>
<feature type="non-terminal residue" evidence="2">
    <location>
        <position position="105"/>
    </location>
</feature>
<dbReference type="EMBL" id="JAVRRA010000257">
    <property type="protein sequence ID" value="KAK5289743.1"/>
    <property type="molecule type" value="Genomic_DNA"/>
</dbReference>
<evidence type="ECO:0000313" key="2">
    <source>
        <dbReference type="EMBL" id="KAK5289743.1"/>
    </source>
</evidence>
<name>A0ABR0M7M5_9PEZI</name>
<keyword evidence="3" id="KW-1185">Reference proteome</keyword>
<organism evidence="2 3">
    <name type="scientific">Cryomyces antarcticus</name>
    <dbReference type="NCBI Taxonomy" id="329879"/>
    <lineage>
        <taxon>Eukaryota</taxon>
        <taxon>Fungi</taxon>
        <taxon>Dikarya</taxon>
        <taxon>Ascomycota</taxon>
        <taxon>Pezizomycotina</taxon>
        <taxon>Dothideomycetes</taxon>
        <taxon>Dothideomycetes incertae sedis</taxon>
        <taxon>Cryomyces</taxon>
    </lineage>
</organism>
<dbReference type="Proteomes" id="UP001357485">
    <property type="component" value="Unassembled WGS sequence"/>
</dbReference>
<sequence>NHHNLGTSTHHPSMLMSTDARPSTSVLYQRLAKCTPHAGTSSDNQTNRKESSNTCGMALVLVTNRFTIIDGPSITKRTARLIRLERRRASTRTTPCEKGGTGSNR</sequence>
<accession>A0ABR0M7M5</accession>
<feature type="compositionally biased region" description="Polar residues" evidence="1">
    <location>
        <begin position="1"/>
        <end position="11"/>
    </location>
</feature>
<evidence type="ECO:0000256" key="1">
    <source>
        <dbReference type="SAM" id="MobiDB-lite"/>
    </source>
</evidence>
<feature type="non-terminal residue" evidence="2">
    <location>
        <position position="1"/>
    </location>
</feature>
<evidence type="ECO:0000313" key="3">
    <source>
        <dbReference type="Proteomes" id="UP001357485"/>
    </source>
</evidence>
<protein>
    <submittedName>
        <fullName evidence="2">Uncharacterized protein</fullName>
    </submittedName>
</protein>
<proteinExistence type="predicted"/>